<keyword evidence="1" id="KW-0472">Membrane</keyword>
<feature type="transmembrane region" description="Helical" evidence="1">
    <location>
        <begin position="68"/>
        <end position="93"/>
    </location>
</feature>
<dbReference type="AlphaFoldDB" id="A0AA94HPY7"/>
<keyword evidence="3" id="KW-1185">Reference proteome</keyword>
<dbReference type="EMBL" id="FOZN01000004">
    <property type="protein sequence ID" value="SFS18705.1"/>
    <property type="molecule type" value="Genomic_DNA"/>
</dbReference>
<protein>
    <submittedName>
        <fullName evidence="2">Uncharacterized protein</fullName>
    </submittedName>
</protein>
<evidence type="ECO:0000256" key="1">
    <source>
        <dbReference type="SAM" id="Phobius"/>
    </source>
</evidence>
<accession>A0AA94HPY7</accession>
<evidence type="ECO:0000313" key="3">
    <source>
        <dbReference type="Proteomes" id="UP000198506"/>
    </source>
</evidence>
<comment type="caution">
    <text evidence="2">The sequence shown here is derived from an EMBL/GenBank/DDBJ whole genome shotgun (WGS) entry which is preliminary data.</text>
</comment>
<sequence length="127" mass="13447">MLALRTAYNDRAAERHRRAIEESKATPEGRALQREEAIWATAIVVVAIAVVGPSLVVFGSLLLDQQPLAAWAAAVGWGLAAIASFLIAVAGWIGERRLRLGWAFWASLVMAAVAAGHGVLAASWSTS</sequence>
<feature type="transmembrane region" description="Helical" evidence="1">
    <location>
        <begin position="37"/>
        <end position="62"/>
    </location>
</feature>
<reference evidence="2 3" key="1">
    <citation type="submission" date="2016-10" db="EMBL/GenBank/DDBJ databases">
        <authorList>
            <person name="Varghese N."/>
            <person name="Submissions S."/>
        </authorList>
    </citation>
    <scope>NUCLEOTIDE SEQUENCE [LARGE SCALE GENOMIC DNA]</scope>
    <source>
        <strain evidence="2 3">IAM 15147</strain>
    </source>
</reference>
<evidence type="ECO:0000313" key="2">
    <source>
        <dbReference type="EMBL" id="SFS18705.1"/>
    </source>
</evidence>
<keyword evidence="1" id="KW-0812">Transmembrane</keyword>
<feature type="transmembrane region" description="Helical" evidence="1">
    <location>
        <begin position="100"/>
        <end position="124"/>
    </location>
</feature>
<dbReference type="Proteomes" id="UP000198506">
    <property type="component" value="Unassembled WGS sequence"/>
</dbReference>
<keyword evidence="1" id="KW-1133">Transmembrane helix</keyword>
<proteinExistence type="predicted"/>
<organism evidence="2 3">
    <name type="scientific">Agrococcus baldri</name>
    <dbReference type="NCBI Taxonomy" id="153730"/>
    <lineage>
        <taxon>Bacteria</taxon>
        <taxon>Bacillati</taxon>
        <taxon>Actinomycetota</taxon>
        <taxon>Actinomycetes</taxon>
        <taxon>Micrococcales</taxon>
        <taxon>Microbacteriaceae</taxon>
        <taxon>Agrococcus</taxon>
    </lineage>
</organism>
<dbReference type="RefSeq" id="WP_092919600.1">
    <property type="nucleotide sequence ID" value="NZ_FOZN01000004.1"/>
</dbReference>
<name>A0AA94HPY7_9MICO</name>
<gene>
    <name evidence="2" type="ORF">SAMN04487783_2715</name>
</gene>